<dbReference type="AlphaFoldDB" id="A0A2Z6MQU4"/>
<organism evidence="1 2">
    <name type="scientific">Trifolium subterraneum</name>
    <name type="common">Subterranean clover</name>
    <dbReference type="NCBI Taxonomy" id="3900"/>
    <lineage>
        <taxon>Eukaryota</taxon>
        <taxon>Viridiplantae</taxon>
        <taxon>Streptophyta</taxon>
        <taxon>Embryophyta</taxon>
        <taxon>Tracheophyta</taxon>
        <taxon>Spermatophyta</taxon>
        <taxon>Magnoliopsida</taxon>
        <taxon>eudicotyledons</taxon>
        <taxon>Gunneridae</taxon>
        <taxon>Pentapetalae</taxon>
        <taxon>rosids</taxon>
        <taxon>fabids</taxon>
        <taxon>Fabales</taxon>
        <taxon>Fabaceae</taxon>
        <taxon>Papilionoideae</taxon>
        <taxon>50 kb inversion clade</taxon>
        <taxon>NPAAA clade</taxon>
        <taxon>Hologalegina</taxon>
        <taxon>IRL clade</taxon>
        <taxon>Trifolieae</taxon>
        <taxon>Trifolium</taxon>
    </lineage>
</organism>
<dbReference type="EMBL" id="DF973478">
    <property type="protein sequence ID" value="GAU32053.1"/>
    <property type="molecule type" value="Genomic_DNA"/>
</dbReference>
<gene>
    <name evidence="1" type="ORF">TSUD_214080</name>
</gene>
<evidence type="ECO:0000313" key="2">
    <source>
        <dbReference type="Proteomes" id="UP000242715"/>
    </source>
</evidence>
<proteinExistence type="predicted"/>
<reference evidence="2" key="1">
    <citation type="journal article" date="2017" name="Front. Plant Sci.">
        <title>Climate Clever Clovers: New Paradigm to Reduce the Environmental Footprint of Ruminants by Breeding Low Methanogenic Forages Utilizing Haplotype Variation.</title>
        <authorList>
            <person name="Kaur P."/>
            <person name="Appels R."/>
            <person name="Bayer P.E."/>
            <person name="Keeble-Gagnere G."/>
            <person name="Wang J."/>
            <person name="Hirakawa H."/>
            <person name="Shirasawa K."/>
            <person name="Vercoe P."/>
            <person name="Stefanova K."/>
            <person name="Durmic Z."/>
            <person name="Nichols P."/>
            <person name="Revell C."/>
            <person name="Isobe S.N."/>
            <person name="Edwards D."/>
            <person name="Erskine W."/>
        </authorList>
    </citation>
    <scope>NUCLEOTIDE SEQUENCE [LARGE SCALE GENOMIC DNA]</scope>
    <source>
        <strain evidence="2">cv. Daliak</strain>
    </source>
</reference>
<keyword evidence="2" id="KW-1185">Reference proteome</keyword>
<accession>A0A2Z6MQU4</accession>
<protein>
    <submittedName>
        <fullName evidence="1">Uncharacterized protein</fullName>
    </submittedName>
</protein>
<dbReference type="Proteomes" id="UP000242715">
    <property type="component" value="Unassembled WGS sequence"/>
</dbReference>
<sequence length="323" mass="37355">MEEKSSNASEEDLKPGAELFDTGRLSVRLKNVLKNLYEEKVKKMMEKTSDASEEDVKPDNLLDTVLSWPIEDVLNENLYKNKVLKIPETFQSAIDYKNFFVPLLFEETRADLSSSLYGVSQAPFCEMADVEKSTQLTSPIPEARNQFIHFEHVIRLKSRHEFDEVENYIPVSGDVIAFTHIRPRSLNDLNTLKSPYRIAYVKESWKECFHNSDGSKTLIIRISVLTSKCMKMDVEYDLQNKLSSKNMKIDIGYDMLKNKELSSKNMKIDIGYGLWNNKELKLYAVYLMNMTTNVRIWNALNSISQVNIIKTVLGPRQIIRIIF</sequence>
<name>A0A2Z6MQU4_TRISU</name>
<dbReference type="OrthoDB" id="6513042at2759"/>
<evidence type="ECO:0000313" key="1">
    <source>
        <dbReference type="EMBL" id="GAU32053.1"/>
    </source>
</evidence>